<sequence>MEKTTSHNDVEIAVIEKPLGVDRQSSQDRSTMPGVDSTDANLARVDDAIEAIGWGRYQWQLAITCGFGFLVDQMLLVTISLVTPQASMEFSPKYATLLPVSQYSGLLVGAVILGALADNFGRRAIWQLSIFGVSIVTLLAASSSNWAALNWWVASSSFFAGGNLAIDLAILVESIPRKWSFMVSGLACIWGLGNTLTGLIGEIQQAVDVLNHISAANRSAYGVTVNDFIPSMRSKRHTRTLKQNITRLGLLFHGSKRLRLMIGLGVMWTLIGIAYPLFIVFLPYYLAANGAAFGNTSNYITYRDFTVSSVVGIFGPVVSMYMVSTRLRSRISMAITAAACVAFSGAFTTVKSEAQNLAFSSMTGFWLNAVYAILYGYTPQALEVEHRGLGAGLLMAMGRLSSLTAPFIATFADVKTSAPIWVACGCYAVIGLSALILPVDTVMFSRKSG</sequence>
<gene>
    <name evidence="8" type="ORF">VFPBJ_09059</name>
    <name evidence="7" type="ORF">VFPFJ_11052</name>
</gene>
<dbReference type="Proteomes" id="UP000078340">
    <property type="component" value="Unassembled WGS sequence"/>
</dbReference>
<feature type="transmembrane region" description="Helical" evidence="6">
    <location>
        <begin position="149"/>
        <end position="172"/>
    </location>
</feature>
<dbReference type="OMA" id="IWVACAC"/>
<accession>A0A179G2A1</accession>
<feature type="transmembrane region" description="Helical" evidence="6">
    <location>
        <begin position="124"/>
        <end position="143"/>
    </location>
</feature>
<dbReference type="EMBL" id="LSBH01000007">
    <property type="protein sequence ID" value="OAQ76699.1"/>
    <property type="molecule type" value="Genomic_DNA"/>
</dbReference>
<dbReference type="Gene3D" id="1.20.1250.20">
    <property type="entry name" value="MFS general substrate transporter like domains"/>
    <property type="match status" value="2"/>
</dbReference>
<feature type="transmembrane region" description="Helical" evidence="6">
    <location>
        <begin position="260"/>
        <end position="285"/>
    </location>
</feature>
<feature type="transmembrane region" description="Helical" evidence="6">
    <location>
        <begin position="94"/>
        <end position="117"/>
    </location>
</feature>
<evidence type="ECO:0000256" key="3">
    <source>
        <dbReference type="ARBA" id="ARBA00022692"/>
    </source>
</evidence>
<name>A0A179G2A1_PURLI</name>
<feature type="transmembrane region" description="Helical" evidence="6">
    <location>
        <begin position="331"/>
        <end position="350"/>
    </location>
</feature>
<keyword evidence="3 6" id="KW-0812">Transmembrane</keyword>
<evidence type="ECO:0000313" key="7">
    <source>
        <dbReference type="EMBL" id="OAQ71511.1"/>
    </source>
</evidence>
<keyword evidence="4 6" id="KW-1133">Transmembrane helix</keyword>
<dbReference type="AlphaFoldDB" id="A0A179G2A1"/>
<feature type="transmembrane region" description="Helical" evidence="6">
    <location>
        <begin position="356"/>
        <end position="377"/>
    </location>
</feature>
<dbReference type="GO" id="GO:0016020">
    <property type="term" value="C:membrane"/>
    <property type="evidence" value="ECO:0007669"/>
    <property type="project" value="UniProtKB-SubCell"/>
</dbReference>
<dbReference type="InterPro" id="IPR005829">
    <property type="entry name" value="Sugar_transporter_CS"/>
</dbReference>
<feature type="transmembrane region" description="Helical" evidence="6">
    <location>
        <begin position="61"/>
        <end position="82"/>
    </location>
</feature>
<evidence type="ECO:0000313" key="9">
    <source>
        <dbReference type="Proteomes" id="UP000078340"/>
    </source>
</evidence>
<reference evidence="7 9" key="1">
    <citation type="submission" date="2016-02" db="EMBL/GenBank/DDBJ databases">
        <title>Biosynthesis of antibiotic leucinostatins and their inhibition on Phytophthora in bio-control Purpureocillium lilacinum.</title>
        <authorList>
            <person name="Wang G."/>
            <person name="Liu Z."/>
            <person name="Lin R."/>
            <person name="Li E."/>
            <person name="Mao Z."/>
            <person name="Ling J."/>
            <person name="Yin W."/>
            <person name="Xie B."/>
        </authorList>
    </citation>
    <scope>NUCLEOTIDE SEQUENCE [LARGE SCALE GENOMIC DNA]</scope>
    <source>
        <strain evidence="8">PLBJ-1</strain>
        <strain evidence="7">PLFJ-1</strain>
    </source>
</reference>
<comment type="caution">
    <text evidence="7">The sequence shown here is derived from an EMBL/GenBank/DDBJ whole genome shotgun (WGS) entry which is preliminary data.</text>
</comment>
<protein>
    <submittedName>
        <fullName evidence="7">Membrane transporter</fullName>
    </submittedName>
</protein>
<evidence type="ECO:0000313" key="8">
    <source>
        <dbReference type="EMBL" id="OAQ76699.1"/>
    </source>
</evidence>
<dbReference type="InterPro" id="IPR036259">
    <property type="entry name" value="MFS_trans_sf"/>
</dbReference>
<comment type="subcellular location">
    <subcellularLocation>
        <location evidence="1">Membrane</location>
        <topology evidence="1">Multi-pass membrane protein</topology>
    </subcellularLocation>
</comment>
<evidence type="ECO:0000256" key="5">
    <source>
        <dbReference type="ARBA" id="ARBA00023136"/>
    </source>
</evidence>
<evidence type="ECO:0000256" key="2">
    <source>
        <dbReference type="ARBA" id="ARBA00022448"/>
    </source>
</evidence>
<organism evidence="7 9">
    <name type="scientific">Purpureocillium lilacinum</name>
    <name type="common">Paecilomyces lilacinus</name>
    <dbReference type="NCBI Taxonomy" id="33203"/>
    <lineage>
        <taxon>Eukaryota</taxon>
        <taxon>Fungi</taxon>
        <taxon>Dikarya</taxon>
        <taxon>Ascomycota</taxon>
        <taxon>Pezizomycotina</taxon>
        <taxon>Sordariomycetes</taxon>
        <taxon>Hypocreomycetidae</taxon>
        <taxon>Hypocreales</taxon>
        <taxon>Ophiocordycipitaceae</taxon>
        <taxon>Purpureocillium</taxon>
    </lineage>
</organism>
<dbReference type="PANTHER" id="PTHR23511:SF4">
    <property type="entry name" value="MAJOR FACILITATOR SUPERFAMILY (MFS) PROFILE DOMAIN-CONTAINING PROTEIN"/>
    <property type="match status" value="1"/>
</dbReference>
<dbReference type="SUPFAM" id="SSF103473">
    <property type="entry name" value="MFS general substrate transporter"/>
    <property type="match status" value="1"/>
</dbReference>
<dbReference type="PANTHER" id="PTHR23511">
    <property type="entry name" value="SYNAPTIC VESICLE GLYCOPROTEIN 2"/>
    <property type="match status" value="1"/>
</dbReference>
<dbReference type="OrthoDB" id="3936150at2759"/>
<evidence type="ECO:0000256" key="6">
    <source>
        <dbReference type="SAM" id="Phobius"/>
    </source>
</evidence>
<keyword evidence="5 6" id="KW-0472">Membrane</keyword>
<evidence type="ECO:0000256" key="1">
    <source>
        <dbReference type="ARBA" id="ARBA00004141"/>
    </source>
</evidence>
<keyword evidence="2" id="KW-0813">Transport</keyword>
<feature type="transmembrane region" description="Helical" evidence="6">
    <location>
        <begin position="418"/>
        <end position="439"/>
    </location>
</feature>
<feature type="transmembrane region" description="Helical" evidence="6">
    <location>
        <begin position="305"/>
        <end position="324"/>
    </location>
</feature>
<evidence type="ECO:0000256" key="4">
    <source>
        <dbReference type="ARBA" id="ARBA00022989"/>
    </source>
</evidence>
<proteinExistence type="predicted"/>
<dbReference type="GO" id="GO:0022857">
    <property type="term" value="F:transmembrane transporter activity"/>
    <property type="evidence" value="ECO:0007669"/>
    <property type="project" value="InterPro"/>
</dbReference>
<dbReference type="Proteomes" id="UP000078240">
    <property type="component" value="Unassembled WGS sequence"/>
</dbReference>
<feature type="transmembrane region" description="Helical" evidence="6">
    <location>
        <begin position="389"/>
        <end position="412"/>
    </location>
</feature>
<dbReference type="PROSITE" id="PS00216">
    <property type="entry name" value="SUGAR_TRANSPORT_1"/>
    <property type="match status" value="1"/>
</dbReference>
<dbReference type="EMBL" id="LSBI01000020">
    <property type="protein sequence ID" value="OAQ71511.1"/>
    <property type="molecule type" value="Genomic_DNA"/>
</dbReference>